<comment type="caution">
    <text evidence="2">The sequence shown here is derived from an EMBL/GenBank/DDBJ whole genome shotgun (WGS) entry which is preliminary data.</text>
</comment>
<keyword evidence="1" id="KW-0472">Membrane</keyword>
<evidence type="ECO:0000256" key="1">
    <source>
        <dbReference type="SAM" id="Phobius"/>
    </source>
</evidence>
<dbReference type="RefSeq" id="WP_212588922.1">
    <property type="nucleotide sequence ID" value="NZ_JAERKB010000003.1"/>
</dbReference>
<keyword evidence="1" id="KW-1133">Transmembrane helix</keyword>
<reference evidence="3" key="1">
    <citation type="submission" date="2023-07" db="EMBL/GenBank/DDBJ databases">
        <title>Genome-inferred correspondence between phylogeny and metabolic traits in the wild Drosophila gut microbiome.</title>
        <authorList>
            <person name="Bueno E."/>
            <person name="Blow F."/>
            <person name="Douglas A.E."/>
        </authorList>
    </citation>
    <scope>NUCLEOTIDE SEQUENCE [LARGE SCALE GENOMIC DNA]</scope>
    <source>
        <strain evidence="3">JGM97</strain>
    </source>
</reference>
<protein>
    <submittedName>
        <fullName evidence="2">Uncharacterized protein</fullName>
    </submittedName>
</protein>
<feature type="transmembrane region" description="Helical" evidence="1">
    <location>
        <begin position="39"/>
        <end position="64"/>
    </location>
</feature>
<gene>
    <name evidence="2" type="ORF">JK232_05565</name>
</gene>
<keyword evidence="3" id="KW-1185">Reference proteome</keyword>
<dbReference type="EMBL" id="JAERKB010000003">
    <property type="protein sequence ID" value="MBS0968358.1"/>
    <property type="molecule type" value="Genomic_DNA"/>
</dbReference>
<evidence type="ECO:0000313" key="3">
    <source>
        <dbReference type="Proteomes" id="UP000680634"/>
    </source>
</evidence>
<keyword evidence="1" id="KW-0812">Transmembrane</keyword>
<dbReference type="Proteomes" id="UP000680634">
    <property type="component" value="Unassembled WGS sequence"/>
</dbReference>
<evidence type="ECO:0000313" key="2">
    <source>
        <dbReference type="EMBL" id="MBS0968358.1"/>
    </source>
</evidence>
<name>A0ABS5JGH7_9GAMM</name>
<sequence>MAEDDKAINVANFFFTSQLLQKKLDARFSLLPEFINARYFPLCPYALTALRYLFITFCFLSFIIRKARAGYMSWFFKKPAGYGNQRGGKYITS</sequence>
<proteinExistence type="predicted"/>
<organism evidence="2 3">
    <name type="scientific">Nissabacter archeti</name>
    <dbReference type="NCBI Taxonomy" id="1917880"/>
    <lineage>
        <taxon>Bacteria</taxon>
        <taxon>Pseudomonadati</taxon>
        <taxon>Pseudomonadota</taxon>
        <taxon>Gammaproteobacteria</taxon>
        <taxon>Enterobacterales</taxon>
        <taxon>Yersiniaceae</taxon>
        <taxon>Nissabacter</taxon>
    </lineage>
</organism>
<accession>A0ABS5JGH7</accession>